<dbReference type="SUPFAM" id="SSF49464">
    <property type="entry name" value="Carboxypeptidase regulatory domain-like"/>
    <property type="match status" value="1"/>
</dbReference>
<comment type="caution">
    <text evidence="2">The sequence shown here is derived from an EMBL/GenBank/DDBJ whole genome shotgun (WGS) entry which is preliminary data.</text>
</comment>
<dbReference type="InterPro" id="IPR013229">
    <property type="entry name" value="PEGA"/>
</dbReference>
<dbReference type="AlphaFoldDB" id="X1VT64"/>
<protein>
    <recommendedName>
        <fullName evidence="1">PEGA domain-containing protein</fullName>
    </recommendedName>
</protein>
<proteinExistence type="predicted"/>
<reference evidence="2" key="1">
    <citation type="journal article" date="2014" name="Front. Microbiol.">
        <title>High frequency of phylogenetically diverse reductive dehalogenase-homologous genes in deep subseafloor sedimentary metagenomes.</title>
        <authorList>
            <person name="Kawai M."/>
            <person name="Futagami T."/>
            <person name="Toyoda A."/>
            <person name="Takaki Y."/>
            <person name="Nishi S."/>
            <person name="Hori S."/>
            <person name="Arai W."/>
            <person name="Tsubouchi T."/>
            <person name="Morono Y."/>
            <person name="Uchiyama I."/>
            <person name="Ito T."/>
            <person name="Fujiyama A."/>
            <person name="Inagaki F."/>
            <person name="Takami H."/>
        </authorList>
    </citation>
    <scope>NUCLEOTIDE SEQUENCE</scope>
    <source>
        <strain evidence="2">Expedition CK06-06</strain>
    </source>
</reference>
<dbReference type="Pfam" id="PF13181">
    <property type="entry name" value="TPR_8"/>
    <property type="match status" value="1"/>
</dbReference>
<dbReference type="Gene3D" id="2.60.40.1120">
    <property type="entry name" value="Carboxypeptidase-like, regulatory domain"/>
    <property type="match status" value="1"/>
</dbReference>
<organism evidence="2">
    <name type="scientific">marine sediment metagenome</name>
    <dbReference type="NCBI Taxonomy" id="412755"/>
    <lineage>
        <taxon>unclassified sequences</taxon>
        <taxon>metagenomes</taxon>
        <taxon>ecological metagenomes</taxon>
    </lineage>
</organism>
<dbReference type="InterPro" id="IPR019734">
    <property type="entry name" value="TPR_rpt"/>
</dbReference>
<gene>
    <name evidence="2" type="ORF">S12H4_59258</name>
</gene>
<dbReference type="InterPro" id="IPR008969">
    <property type="entry name" value="CarboxyPept-like_regulatory"/>
</dbReference>
<dbReference type="Gene3D" id="1.25.40.10">
    <property type="entry name" value="Tetratricopeptide repeat domain"/>
    <property type="match status" value="1"/>
</dbReference>
<dbReference type="EMBL" id="BARW01038669">
    <property type="protein sequence ID" value="GAJ24092.1"/>
    <property type="molecule type" value="Genomic_DNA"/>
</dbReference>
<dbReference type="PROSITE" id="PS50005">
    <property type="entry name" value="TPR"/>
    <property type="match status" value="2"/>
</dbReference>
<accession>X1VT64</accession>
<dbReference type="InterPro" id="IPR011990">
    <property type="entry name" value="TPR-like_helical_dom_sf"/>
</dbReference>
<dbReference type="SMART" id="SM00028">
    <property type="entry name" value="TPR"/>
    <property type="match status" value="2"/>
</dbReference>
<sequence>VDIKEINKRYRAKGGTFTVSVPAGNYTLTVTKPNYVDYIAKVSVKSGVKSILIFNLKKTEEALRYEVALREKQTNIKKYFDQGKVYYTQGKLNEAKSSFNMVLSLNPDHEQAKEYLVIIEPRRAELISVYTSEARSRTRAKDLAKAIEYWQKVFDLDPHPSLTEI</sequence>
<evidence type="ECO:0000313" key="2">
    <source>
        <dbReference type="EMBL" id="GAJ24092.1"/>
    </source>
</evidence>
<feature type="non-terminal residue" evidence="2">
    <location>
        <position position="1"/>
    </location>
</feature>
<feature type="non-terminal residue" evidence="2">
    <location>
        <position position="165"/>
    </location>
</feature>
<dbReference type="Pfam" id="PF08308">
    <property type="entry name" value="PEGA"/>
    <property type="match status" value="1"/>
</dbReference>
<name>X1VT64_9ZZZZ</name>
<feature type="domain" description="PEGA" evidence="1">
    <location>
        <begin position="18"/>
        <end position="59"/>
    </location>
</feature>
<evidence type="ECO:0000259" key="1">
    <source>
        <dbReference type="Pfam" id="PF08308"/>
    </source>
</evidence>
<dbReference type="SUPFAM" id="SSF48452">
    <property type="entry name" value="TPR-like"/>
    <property type="match status" value="1"/>
</dbReference>